<keyword evidence="3 4" id="KW-0732">Signal</keyword>
<dbReference type="SUPFAM" id="SSF53850">
    <property type="entry name" value="Periplasmic binding protein-like II"/>
    <property type="match status" value="1"/>
</dbReference>
<dbReference type="Gene3D" id="3.40.190.10">
    <property type="entry name" value="Periplasmic binding protein-like II"/>
    <property type="match status" value="2"/>
</dbReference>
<feature type="domain" description="Solute-binding protein family 3/N-terminal" evidence="5">
    <location>
        <begin position="45"/>
        <end position="282"/>
    </location>
</feature>
<dbReference type="PROSITE" id="PS51318">
    <property type="entry name" value="TAT"/>
    <property type="match status" value="1"/>
</dbReference>
<comment type="subcellular location">
    <subcellularLocation>
        <location evidence="1">Periplasm</location>
    </subcellularLocation>
</comment>
<dbReference type="GO" id="GO:0042918">
    <property type="term" value="P:alkanesulfonate transmembrane transport"/>
    <property type="evidence" value="ECO:0007669"/>
    <property type="project" value="TreeGrafter"/>
</dbReference>
<reference evidence="6" key="1">
    <citation type="submission" date="2020-11" db="EMBL/GenBank/DDBJ databases">
        <title>Complete genome sequence of a novel pathogenic Methylobacterium strain isolated from rice in Vietnam.</title>
        <authorList>
            <person name="Lai K."/>
            <person name="Okazaki S."/>
            <person name="Higashi K."/>
            <person name="Mori H."/>
            <person name="Toyoda A."/>
            <person name="Kurokawa K."/>
        </authorList>
    </citation>
    <scope>NUCLEOTIDE SEQUENCE</scope>
    <source>
        <strain evidence="6">VL1</strain>
    </source>
</reference>
<dbReference type="InterPro" id="IPR001638">
    <property type="entry name" value="Solute-binding_3/MltF_N"/>
</dbReference>
<dbReference type="InterPro" id="IPR010068">
    <property type="entry name" value="Peri-bd_TauA"/>
</dbReference>
<evidence type="ECO:0000256" key="1">
    <source>
        <dbReference type="ARBA" id="ARBA00004418"/>
    </source>
</evidence>
<protein>
    <submittedName>
        <fullName evidence="6">Taurine ABC transporter substrate-binding protein</fullName>
    </submittedName>
</protein>
<dbReference type="EMBL" id="AP024145">
    <property type="protein sequence ID" value="BCM86836.1"/>
    <property type="molecule type" value="Genomic_DNA"/>
</dbReference>
<dbReference type="InterPro" id="IPR006311">
    <property type="entry name" value="TAT_signal"/>
</dbReference>
<evidence type="ECO:0000313" key="7">
    <source>
        <dbReference type="Proteomes" id="UP000663508"/>
    </source>
</evidence>
<dbReference type="NCBIfam" id="TIGR01729">
    <property type="entry name" value="taurine_ABC_bnd"/>
    <property type="match status" value="1"/>
</dbReference>
<proteinExistence type="inferred from homology"/>
<dbReference type="PANTHER" id="PTHR30024:SF47">
    <property type="entry name" value="TAURINE-BINDING PERIPLASMIC PROTEIN"/>
    <property type="match status" value="1"/>
</dbReference>
<gene>
    <name evidence="6" type="ORF">mvi_52970</name>
</gene>
<dbReference type="KEGG" id="mind:mvi_52970"/>
<dbReference type="PANTHER" id="PTHR30024">
    <property type="entry name" value="ALIPHATIC SULFONATES-BINDING PROTEIN-RELATED"/>
    <property type="match status" value="1"/>
</dbReference>
<name>A0A8H9C9K2_9HYPH</name>
<evidence type="ECO:0000256" key="3">
    <source>
        <dbReference type="ARBA" id="ARBA00022729"/>
    </source>
</evidence>
<sequence length="358" mass="37285">MTIEKTRRAVNRKTITRRAIWLSALVGAAGAVFAPLAPAVAAEKTVTVAYQDMMTPIRVLMESGELEKKTGTKVKWVKFGGGGDVIRAMASGNVDIGEAGSSPVAAAASQGLPITLFWILDDIGDAEQLVARKGTGIASIKDLKGKTVAVPFVSTAHYQLTFALQEAGLGAKDVRVLNMRPPEIAAAWERGDIDAAFVWAPALTGIKKTGTVLASAGDFAGKGRATFDGIVATNAFMAAHPEFLKAFVRLLAAADADYARSGESWKAGTPQVAAIAKWTGAAPDDVPAGLGAYRFPTLTEQVSPRWLGGGAADALKATAEFLKAQGRVPELAPDYGAFVTAEFAKDAAKDTAKAAAKP</sequence>
<evidence type="ECO:0000256" key="2">
    <source>
        <dbReference type="ARBA" id="ARBA00010742"/>
    </source>
</evidence>
<dbReference type="AlphaFoldDB" id="A0A8H9C9K2"/>
<dbReference type="GO" id="GO:0042597">
    <property type="term" value="C:periplasmic space"/>
    <property type="evidence" value="ECO:0007669"/>
    <property type="project" value="UniProtKB-SubCell"/>
</dbReference>
<dbReference type="Proteomes" id="UP000663508">
    <property type="component" value="Chromosome"/>
</dbReference>
<feature type="chain" id="PRO_5034227907" evidence="4">
    <location>
        <begin position="35"/>
        <end position="358"/>
    </location>
</feature>
<dbReference type="Pfam" id="PF09084">
    <property type="entry name" value="NMT1"/>
    <property type="match status" value="1"/>
</dbReference>
<dbReference type="SMART" id="SM00062">
    <property type="entry name" value="PBPb"/>
    <property type="match status" value="1"/>
</dbReference>
<dbReference type="InterPro" id="IPR015168">
    <property type="entry name" value="SsuA/THI5"/>
</dbReference>
<evidence type="ECO:0000256" key="4">
    <source>
        <dbReference type="SAM" id="SignalP"/>
    </source>
</evidence>
<feature type="signal peptide" evidence="4">
    <location>
        <begin position="1"/>
        <end position="34"/>
    </location>
</feature>
<evidence type="ECO:0000313" key="6">
    <source>
        <dbReference type="EMBL" id="BCM86836.1"/>
    </source>
</evidence>
<comment type="similarity">
    <text evidence="2">Belongs to the bacterial solute-binding protein SsuA/TauA family.</text>
</comment>
<organism evidence="6 7">
    <name type="scientific">Methylobacterium indicum</name>
    <dbReference type="NCBI Taxonomy" id="1775910"/>
    <lineage>
        <taxon>Bacteria</taxon>
        <taxon>Pseudomonadati</taxon>
        <taxon>Pseudomonadota</taxon>
        <taxon>Alphaproteobacteria</taxon>
        <taxon>Hyphomicrobiales</taxon>
        <taxon>Methylobacteriaceae</taxon>
        <taxon>Methylobacterium</taxon>
    </lineage>
</organism>
<accession>A0A8H9C9K2</accession>
<evidence type="ECO:0000259" key="5">
    <source>
        <dbReference type="SMART" id="SM00062"/>
    </source>
</evidence>
<dbReference type="RefSeq" id="WP_207179855.1">
    <property type="nucleotide sequence ID" value="NZ_AP024145.1"/>
</dbReference>